<sequence>MPVALTNRLLRPAMALGPSLTLIPPLQRRKRVDSLVCGAGEVSQYRRWRRVRRHVGCFALRHPPAKHALDDSAFPGHLSVGLLRGKPVGDGRRGEHQLKQLRQCISFRKGTGLVASLGKKTAQPLSSSSP</sequence>
<proteinExistence type="predicted"/>
<dbReference type="EMBL" id="JAFHKP010000033">
    <property type="protein sequence ID" value="KAG5469830.1"/>
    <property type="molecule type" value="Genomic_DNA"/>
</dbReference>
<dbReference type="KEGG" id="lenr:94169245"/>
<keyword evidence="2" id="KW-1185">Reference proteome</keyword>
<reference evidence="1 2" key="1">
    <citation type="submission" date="2021-02" db="EMBL/GenBank/DDBJ databases">
        <title>Leishmania (Mundinia) enrietti genome sequencing and assembly.</title>
        <authorList>
            <person name="Almutairi H."/>
            <person name="Gatherer D."/>
        </authorList>
    </citation>
    <scope>NUCLEOTIDE SEQUENCE [LARGE SCALE GENOMIC DNA]</scope>
    <source>
        <strain evidence="1">CUR178</strain>
    </source>
</reference>
<dbReference type="RefSeq" id="XP_067689838.1">
    <property type="nucleotide sequence ID" value="XM_067833735.1"/>
</dbReference>
<evidence type="ECO:0000313" key="2">
    <source>
        <dbReference type="Proteomes" id="UP000674179"/>
    </source>
</evidence>
<evidence type="ECO:0000313" key="1">
    <source>
        <dbReference type="EMBL" id="KAG5469830.1"/>
    </source>
</evidence>
<gene>
    <name evidence="1" type="ORF">CUR178_01970</name>
</gene>
<protein>
    <submittedName>
        <fullName evidence="1">Uncharacterized protein</fullName>
    </submittedName>
</protein>
<organism evidence="1 2">
    <name type="scientific">Leishmania enriettii</name>
    <dbReference type="NCBI Taxonomy" id="5663"/>
    <lineage>
        <taxon>Eukaryota</taxon>
        <taxon>Discoba</taxon>
        <taxon>Euglenozoa</taxon>
        <taxon>Kinetoplastea</taxon>
        <taxon>Metakinetoplastina</taxon>
        <taxon>Trypanosomatida</taxon>
        <taxon>Trypanosomatidae</taxon>
        <taxon>Leishmaniinae</taxon>
        <taxon>Leishmania</taxon>
    </lineage>
</organism>
<dbReference type="GeneID" id="94169245"/>
<comment type="caution">
    <text evidence="1">The sequence shown here is derived from an EMBL/GenBank/DDBJ whole genome shotgun (WGS) entry which is preliminary data.</text>
</comment>
<dbReference type="AlphaFoldDB" id="A0A836GQ98"/>
<name>A0A836GQ98_LEIEN</name>
<dbReference type="Proteomes" id="UP000674179">
    <property type="component" value="Chromosome 33"/>
</dbReference>
<accession>A0A836GQ98</accession>